<dbReference type="Proteomes" id="UP000220840">
    <property type="component" value="Unassembled WGS sequence"/>
</dbReference>
<organism evidence="6 7">
    <name type="scientific">Clostridium neonatale</name>
    <dbReference type="NCBI Taxonomy" id="137838"/>
    <lineage>
        <taxon>Bacteria</taxon>
        <taxon>Bacillati</taxon>
        <taxon>Bacillota</taxon>
        <taxon>Clostridia</taxon>
        <taxon>Eubacteriales</taxon>
        <taxon>Clostridiaceae</taxon>
        <taxon>Clostridium</taxon>
    </lineage>
</organism>
<reference evidence="6 7" key="1">
    <citation type="submission" date="2017-10" db="EMBL/GenBank/DDBJ databases">
        <title>Effective Description of Clostridium neonatale sp. nov. linked to necrotizing enterocolitis in neonates and a clarification of species assignable to the genus Clostridium (Prazmowski 1880) emend. Lawson and Rainey 2016.</title>
        <authorList>
            <person name="Bernard K."/>
            <person name="Burdz T."/>
            <person name="Wiebe D."/>
            <person name="Balcewich B."/>
            <person name="Alfa M."/>
            <person name="Bernier A.-M."/>
        </authorList>
    </citation>
    <scope>NUCLEOTIDE SEQUENCE [LARGE SCALE GENOMIC DNA]</scope>
    <source>
        <strain evidence="6 7">LCDC99A005</strain>
    </source>
</reference>
<evidence type="ECO:0000256" key="2">
    <source>
        <dbReference type="ARBA" id="ARBA00022723"/>
    </source>
</evidence>
<name>A0A2A7MMU3_9CLOT</name>
<dbReference type="GO" id="GO:0046872">
    <property type="term" value="F:metal ion binding"/>
    <property type="evidence" value="ECO:0007669"/>
    <property type="project" value="UniProtKB-KW"/>
</dbReference>
<evidence type="ECO:0000256" key="3">
    <source>
        <dbReference type="ARBA" id="ARBA00022801"/>
    </source>
</evidence>
<dbReference type="SUPFAM" id="SSF56281">
    <property type="entry name" value="Metallo-hydrolase/oxidoreductase"/>
    <property type="match status" value="1"/>
</dbReference>
<dbReference type="Pfam" id="PF00753">
    <property type="entry name" value="Lactamase_B"/>
    <property type="match status" value="1"/>
</dbReference>
<protein>
    <submittedName>
        <fullName evidence="6">MBL fold metallo-hydrolase</fullName>
    </submittedName>
</protein>
<evidence type="ECO:0000313" key="7">
    <source>
        <dbReference type="Proteomes" id="UP000220840"/>
    </source>
</evidence>
<comment type="cofactor">
    <cofactor evidence="1">
        <name>Zn(2+)</name>
        <dbReference type="ChEBI" id="CHEBI:29105"/>
    </cofactor>
</comment>
<dbReference type="InterPro" id="IPR036866">
    <property type="entry name" value="RibonucZ/Hydroxyglut_hydro"/>
</dbReference>
<dbReference type="AlphaFoldDB" id="A0A2A7MMU3"/>
<dbReference type="OrthoDB" id="9802248at2"/>
<sequence>MKKLLLSGEMDVNCYFIENQGKCYIIDPGYEKEKVIKYVKDNNWEVMGVLLTHGHRDHIGAIDAFKVPVYIHEKEYGVLEENYKNVFKEKTYDLKDINIVKINESKIFPIGDKNIQVIYTPGHTIGGVCYKFGHDLYTGDTLFKGRVGKWIFPTGDLNLLKKSIINLIENQNENIRIHPGHYESSTIGEEKRNNSFYNEWKSIRKS</sequence>
<dbReference type="PANTHER" id="PTHR46233">
    <property type="entry name" value="HYDROXYACYLGLUTATHIONE HYDROLASE GLOC"/>
    <property type="match status" value="1"/>
</dbReference>
<keyword evidence="2" id="KW-0479">Metal-binding</keyword>
<comment type="caution">
    <text evidence="6">The sequence shown here is derived from an EMBL/GenBank/DDBJ whole genome shotgun (WGS) entry which is preliminary data.</text>
</comment>
<keyword evidence="4" id="KW-0862">Zinc</keyword>
<accession>A0A2A7MMU3</accession>
<dbReference type="EMBL" id="PDCJ01000001">
    <property type="protein sequence ID" value="PEG32448.1"/>
    <property type="molecule type" value="Genomic_DNA"/>
</dbReference>
<gene>
    <name evidence="6" type="ORF">CQ394_12370</name>
</gene>
<dbReference type="STRING" id="137838.GCA_001458595_03964"/>
<proteinExistence type="predicted"/>
<dbReference type="InterPro" id="IPR051453">
    <property type="entry name" value="MBL_Glyoxalase_II"/>
</dbReference>
<dbReference type="Gene3D" id="3.60.15.10">
    <property type="entry name" value="Ribonuclease Z/Hydroxyacylglutathione hydrolase-like"/>
    <property type="match status" value="1"/>
</dbReference>
<feature type="domain" description="Metallo-beta-lactamase" evidence="5">
    <location>
        <begin position="11"/>
        <end position="181"/>
    </location>
</feature>
<dbReference type="RefSeq" id="WP_058296591.1">
    <property type="nucleotide sequence ID" value="NZ_CAMRXB010000052.1"/>
</dbReference>
<dbReference type="SMART" id="SM00849">
    <property type="entry name" value="Lactamase_B"/>
    <property type="match status" value="1"/>
</dbReference>
<keyword evidence="3 6" id="KW-0378">Hydrolase</keyword>
<evidence type="ECO:0000256" key="4">
    <source>
        <dbReference type="ARBA" id="ARBA00022833"/>
    </source>
</evidence>
<dbReference type="PANTHER" id="PTHR46233:SF3">
    <property type="entry name" value="HYDROXYACYLGLUTATHIONE HYDROLASE GLOC"/>
    <property type="match status" value="1"/>
</dbReference>
<evidence type="ECO:0000256" key="1">
    <source>
        <dbReference type="ARBA" id="ARBA00001947"/>
    </source>
</evidence>
<keyword evidence="7" id="KW-1185">Reference proteome</keyword>
<evidence type="ECO:0000259" key="5">
    <source>
        <dbReference type="SMART" id="SM00849"/>
    </source>
</evidence>
<dbReference type="CDD" id="cd06262">
    <property type="entry name" value="metallo-hydrolase-like_MBL-fold"/>
    <property type="match status" value="1"/>
</dbReference>
<dbReference type="GO" id="GO:0016787">
    <property type="term" value="F:hydrolase activity"/>
    <property type="evidence" value="ECO:0007669"/>
    <property type="project" value="UniProtKB-KW"/>
</dbReference>
<evidence type="ECO:0000313" key="6">
    <source>
        <dbReference type="EMBL" id="PEG32448.1"/>
    </source>
</evidence>
<dbReference type="InterPro" id="IPR001279">
    <property type="entry name" value="Metallo-B-lactamas"/>
</dbReference>